<evidence type="ECO:0000313" key="1">
    <source>
        <dbReference type="EMBL" id="KAG5576399.1"/>
    </source>
</evidence>
<proteinExistence type="predicted"/>
<organism evidence="1 2">
    <name type="scientific">Solanum commersonii</name>
    <name type="common">Commerson's wild potato</name>
    <name type="synonym">Commerson's nightshade</name>
    <dbReference type="NCBI Taxonomy" id="4109"/>
    <lineage>
        <taxon>Eukaryota</taxon>
        <taxon>Viridiplantae</taxon>
        <taxon>Streptophyta</taxon>
        <taxon>Embryophyta</taxon>
        <taxon>Tracheophyta</taxon>
        <taxon>Spermatophyta</taxon>
        <taxon>Magnoliopsida</taxon>
        <taxon>eudicotyledons</taxon>
        <taxon>Gunneridae</taxon>
        <taxon>Pentapetalae</taxon>
        <taxon>asterids</taxon>
        <taxon>lamiids</taxon>
        <taxon>Solanales</taxon>
        <taxon>Solanaceae</taxon>
        <taxon>Solanoideae</taxon>
        <taxon>Solaneae</taxon>
        <taxon>Solanum</taxon>
    </lineage>
</organism>
<accession>A0A9J5WMG5</accession>
<dbReference type="Proteomes" id="UP000824120">
    <property type="component" value="Chromosome 11"/>
</dbReference>
<sequence>MEVTGPYWQTKLFSRLNEPNAESMNLLVNRISNVILLKKFLDVVEDLSYGGGWSRWVNRPIFKVKESSKRLWSWLVPMGKPAHFQSQTKPVAVNPPFCQFSCAIIHGSFSDPDVLRHFCQNISWTFVKILVVECVGLDEKTSPFSRFLTSYLPKNFVDIRQYQSYGTSWSRRENRPIVKVKRATGRGNPTFCQFLCTIVHGSFGDLDL</sequence>
<comment type="caution">
    <text evidence="1">The sequence shown here is derived from an EMBL/GenBank/DDBJ whole genome shotgun (WGS) entry which is preliminary data.</text>
</comment>
<reference evidence="1 2" key="1">
    <citation type="submission" date="2020-09" db="EMBL/GenBank/DDBJ databases">
        <title>De no assembly of potato wild relative species, Solanum commersonii.</title>
        <authorList>
            <person name="Cho K."/>
        </authorList>
    </citation>
    <scope>NUCLEOTIDE SEQUENCE [LARGE SCALE GENOMIC DNA]</scope>
    <source>
        <strain evidence="1">LZ3.2</strain>
        <tissue evidence="1">Leaf</tissue>
    </source>
</reference>
<dbReference type="AlphaFoldDB" id="A0A9J5WMG5"/>
<dbReference type="EMBL" id="JACXVP010000011">
    <property type="protein sequence ID" value="KAG5576399.1"/>
    <property type="molecule type" value="Genomic_DNA"/>
</dbReference>
<keyword evidence="2" id="KW-1185">Reference proteome</keyword>
<evidence type="ECO:0000313" key="2">
    <source>
        <dbReference type="Proteomes" id="UP000824120"/>
    </source>
</evidence>
<gene>
    <name evidence="1" type="ORF">H5410_056533</name>
</gene>
<protein>
    <submittedName>
        <fullName evidence="1">Uncharacterized protein</fullName>
    </submittedName>
</protein>
<name>A0A9J5WMG5_SOLCO</name>